<dbReference type="InterPro" id="IPR013196">
    <property type="entry name" value="HTH_11"/>
</dbReference>
<dbReference type="InterPro" id="IPR036388">
    <property type="entry name" value="WH-like_DNA-bd_sf"/>
</dbReference>
<dbReference type="AlphaFoldDB" id="A0A385TQD7"/>
<protein>
    <submittedName>
        <fullName evidence="4">YafY family transcriptional regulator</fullName>
    </submittedName>
</protein>
<name>A0A385TQD7_PAELA</name>
<dbReference type="Pfam" id="PF25583">
    <property type="entry name" value="WCX"/>
    <property type="match status" value="1"/>
</dbReference>
<dbReference type="InterPro" id="IPR026881">
    <property type="entry name" value="WYL_dom"/>
</dbReference>
<organism evidence="4 5">
    <name type="scientific">Paenibacillus lautus</name>
    <name type="common">Bacillus lautus</name>
    <dbReference type="NCBI Taxonomy" id="1401"/>
    <lineage>
        <taxon>Bacteria</taxon>
        <taxon>Bacillati</taxon>
        <taxon>Bacillota</taxon>
        <taxon>Bacilli</taxon>
        <taxon>Bacillales</taxon>
        <taxon>Paenibacillaceae</taxon>
        <taxon>Paenibacillus</taxon>
    </lineage>
</organism>
<dbReference type="Proteomes" id="UP000266552">
    <property type="component" value="Chromosome"/>
</dbReference>
<keyword evidence="2" id="KW-0804">Transcription</keyword>
<dbReference type="PROSITE" id="PS52050">
    <property type="entry name" value="WYL"/>
    <property type="match status" value="1"/>
</dbReference>
<dbReference type="PANTHER" id="PTHR34580">
    <property type="match status" value="1"/>
</dbReference>
<keyword evidence="5" id="KW-1185">Reference proteome</keyword>
<dbReference type="InterPro" id="IPR001034">
    <property type="entry name" value="DeoR_HTH"/>
</dbReference>
<accession>A0A385TQD7</accession>
<evidence type="ECO:0000313" key="4">
    <source>
        <dbReference type="EMBL" id="AYB46009.1"/>
    </source>
</evidence>
<evidence type="ECO:0000259" key="3">
    <source>
        <dbReference type="PROSITE" id="PS51000"/>
    </source>
</evidence>
<dbReference type="Pfam" id="PF08279">
    <property type="entry name" value="HTH_11"/>
    <property type="match status" value="1"/>
</dbReference>
<dbReference type="PANTHER" id="PTHR34580:SF1">
    <property type="entry name" value="PROTEIN PAFC"/>
    <property type="match status" value="1"/>
</dbReference>
<dbReference type="Pfam" id="PF13280">
    <property type="entry name" value="WYL"/>
    <property type="match status" value="1"/>
</dbReference>
<dbReference type="GO" id="GO:0003700">
    <property type="term" value="F:DNA-binding transcription factor activity"/>
    <property type="evidence" value="ECO:0007669"/>
    <property type="project" value="InterPro"/>
</dbReference>
<dbReference type="PIRSF" id="PIRSF016838">
    <property type="entry name" value="PafC"/>
    <property type="match status" value="1"/>
</dbReference>
<dbReference type="InterPro" id="IPR051534">
    <property type="entry name" value="CBASS_pafABC_assoc_protein"/>
</dbReference>
<dbReference type="InterPro" id="IPR028349">
    <property type="entry name" value="PafC-like"/>
</dbReference>
<gene>
    <name evidence="4" type="ORF">D5F53_23150</name>
</gene>
<sequence>MKIDRLLAITVLLLNRGRLSAKELADRFEVSSKTIYRDMDTLCQAGIPIVAHQGITGGFEIMEHYMIDKYWLSAEEMSALVTAVKGLSSALEDPQMGMLLEKIKALLRRVEQGLGDEYRKEPVIMDFQPWGQRQGLKPAVGLLKQAIHDKRRVQMEYIDAEGGAERRTIEPASLFLKGNVWYVQAFCLEREDFRLFRLSRMQDIKMLSEAYEPRPWPGKEHLEWDSSWSNAREQETVLLFEAAARQRVADMFPPEQVTVNPDGSLRVHVLYKLDEWFYGMILSFGDQVLVELPGEAAEEVKRRAKRMLQRYDNPDR</sequence>
<reference evidence="4 5" key="1">
    <citation type="submission" date="2018-09" db="EMBL/GenBank/DDBJ databases">
        <title>Genome Sequence of Paenibacillus lautus Strain E7593-69, Azo Dye-Degrading Bacteria, Isolated from Commercial Tattoo Inks.</title>
        <authorList>
            <person name="Nho S.W."/>
            <person name="Kim S.-J."/>
            <person name="Kweon O."/>
            <person name="Cerniglia C.E."/>
        </authorList>
    </citation>
    <scope>NUCLEOTIDE SEQUENCE [LARGE SCALE GENOMIC DNA]</scope>
    <source>
        <strain evidence="4 5">E7593-69</strain>
    </source>
</reference>
<dbReference type="EMBL" id="CP032412">
    <property type="protein sequence ID" value="AYB46009.1"/>
    <property type="molecule type" value="Genomic_DNA"/>
</dbReference>
<dbReference type="SUPFAM" id="SSF46785">
    <property type="entry name" value="Winged helix' DNA-binding domain"/>
    <property type="match status" value="1"/>
</dbReference>
<proteinExistence type="predicted"/>
<keyword evidence="1" id="KW-0805">Transcription regulation</keyword>
<dbReference type="RefSeq" id="WP_119849646.1">
    <property type="nucleotide sequence ID" value="NZ_CP032412.1"/>
</dbReference>
<dbReference type="InterPro" id="IPR057727">
    <property type="entry name" value="WCX_dom"/>
</dbReference>
<dbReference type="PROSITE" id="PS51000">
    <property type="entry name" value="HTH_DEOR_2"/>
    <property type="match status" value="1"/>
</dbReference>
<evidence type="ECO:0000313" key="5">
    <source>
        <dbReference type="Proteomes" id="UP000266552"/>
    </source>
</evidence>
<feature type="domain" description="HTH deoR-type" evidence="3">
    <location>
        <begin position="2"/>
        <end position="57"/>
    </location>
</feature>
<evidence type="ECO:0000256" key="2">
    <source>
        <dbReference type="ARBA" id="ARBA00023163"/>
    </source>
</evidence>
<evidence type="ECO:0000256" key="1">
    <source>
        <dbReference type="ARBA" id="ARBA00023015"/>
    </source>
</evidence>
<dbReference type="Gene3D" id="1.10.10.10">
    <property type="entry name" value="Winged helix-like DNA-binding domain superfamily/Winged helix DNA-binding domain"/>
    <property type="match status" value="1"/>
</dbReference>
<dbReference type="InterPro" id="IPR036390">
    <property type="entry name" value="WH_DNA-bd_sf"/>
</dbReference>
<dbReference type="KEGG" id="plw:D5F53_23150"/>